<accession>A0AAN6S8P0</accession>
<evidence type="ECO:0000313" key="2">
    <source>
        <dbReference type="EMBL" id="KAK3944570.1"/>
    </source>
</evidence>
<feature type="transmembrane region" description="Helical" evidence="1">
    <location>
        <begin position="9"/>
        <end position="30"/>
    </location>
</feature>
<dbReference type="EMBL" id="MU853758">
    <property type="protein sequence ID" value="KAK3944570.1"/>
    <property type="molecule type" value="Genomic_DNA"/>
</dbReference>
<comment type="caution">
    <text evidence="2">The sequence shown here is derived from an EMBL/GenBank/DDBJ whole genome shotgun (WGS) entry which is preliminary data.</text>
</comment>
<dbReference type="AlphaFoldDB" id="A0AAN6S8P0"/>
<name>A0AAN6S8P0_9PEZI</name>
<sequence length="93" mass="10184">MGASKAGRLIWLVLIVLQSLSSLSFFLYTYTYLITVSHIIHTHTHIIHHAYIYISSSFIDYNNSVFGPESMGGVASLAFCFVVKGSGGLALEV</sequence>
<dbReference type="Proteomes" id="UP001303473">
    <property type="component" value="Unassembled WGS sequence"/>
</dbReference>
<keyword evidence="1" id="KW-0812">Transmembrane</keyword>
<evidence type="ECO:0000313" key="3">
    <source>
        <dbReference type="Proteomes" id="UP001303473"/>
    </source>
</evidence>
<keyword evidence="1" id="KW-0472">Membrane</keyword>
<proteinExistence type="predicted"/>
<keyword evidence="3" id="KW-1185">Reference proteome</keyword>
<gene>
    <name evidence="2" type="ORF">QBC46DRAFT_373715</name>
</gene>
<reference evidence="3" key="1">
    <citation type="journal article" date="2023" name="Mol. Phylogenet. Evol.">
        <title>Genome-scale phylogeny and comparative genomics of the fungal order Sordariales.</title>
        <authorList>
            <person name="Hensen N."/>
            <person name="Bonometti L."/>
            <person name="Westerberg I."/>
            <person name="Brannstrom I.O."/>
            <person name="Guillou S."/>
            <person name="Cros-Aarteil S."/>
            <person name="Calhoun S."/>
            <person name="Haridas S."/>
            <person name="Kuo A."/>
            <person name="Mondo S."/>
            <person name="Pangilinan J."/>
            <person name="Riley R."/>
            <person name="LaButti K."/>
            <person name="Andreopoulos B."/>
            <person name="Lipzen A."/>
            <person name="Chen C."/>
            <person name="Yan M."/>
            <person name="Daum C."/>
            <person name="Ng V."/>
            <person name="Clum A."/>
            <person name="Steindorff A."/>
            <person name="Ohm R.A."/>
            <person name="Martin F."/>
            <person name="Silar P."/>
            <person name="Natvig D.O."/>
            <person name="Lalanne C."/>
            <person name="Gautier V."/>
            <person name="Ament-Velasquez S.L."/>
            <person name="Kruys A."/>
            <person name="Hutchinson M.I."/>
            <person name="Powell A.J."/>
            <person name="Barry K."/>
            <person name="Miller A.N."/>
            <person name="Grigoriev I.V."/>
            <person name="Debuchy R."/>
            <person name="Gladieux P."/>
            <person name="Hiltunen Thoren M."/>
            <person name="Johannesson H."/>
        </authorList>
    </citation>
    <scope>NUCLEOTIDE SEQUENCE [LARGE SCALE GENOMIC DNA]</scope>
    <source>
        <strain evidence="3">CBS 340.73</strain>
    </source>
</reference>
<protein>
    <submittedName>
        <fullName evidence="2">Uncharacterized protein</fullName>
    </submittedName>
</protein>
<keyword evidence="1" id="KW-1133">Transmembrane helix</keyword>
<organism evidence="2 3">
    <name type="scientific">Diplogelasinospora grovesii</name>
    <dbReference type="NCBI Taxonomy" id="303347"/>
    <lineage>
        <taxon>Eukaryota</taxon>
        <taxon>Fungi</taxon>
        <taxon>Dikarya</taxon>
        <taxon>Ascomycota</taxon>
        <taxon>Pezizomycotina</taxon>
        <taxon>Sordariomycetes</taxon>
        <taxon>Sordariomycetidae</taxon>
        <taxon>Sordariales</taxon>
        <taxon>Diplogelasinosporaceae</taxon>
        <taxon>Diplogelasinospora</taxon>
    </lineage>
</organism>
<evidence type="ECO:0000256" key="1">
    <source>
        <dbReference type="SAM" id="Phobius"/>
    </source>
</evidence>